<keyword evidence="1" id="KW-0805">Transcription regulation</keyword>
<keyword evidence="4" id="KW-0539">Nucleus</keyword>
<evidence type="ECO:0000256" key="4">
    <source>
        <dbReference type="ARBA" id="ARBA00023242"/>
    </source>
</evidence>
<comment type="caution">
    <text evidence="7">The sequence shown here is derived from an EMBL/GenBank/DDBJ whole genome shotgun (WGS) entry which is preliminary data.</text>
</comment>
<feature type="domain" description="Zn(2)-C6 fungal-type" evidence="6">
    <location>
        <begin position="154"/>
        <end position="185"/>
    </location>
</feature>
<feature type="compositionally biased region" description="Acidic residues" evidence="5">
    <location>
        <begin position="110"/>
        <end position="125"/>
    </location>
</feature>
<accession>A0A8H7NLC4</accession>
<organism evidence="7 8">
    <name type="scientific">Bionectria ochroleuca</name>
    <name type="common">Gliocladium roseum</name>
    <dbReference type="NCBI Taxonomy" id="29856"/>
    <lineage>
        <taxon>Eukaryota</taxon>
        <taxon>Fungi</taxon>
        <taxon>Dikarya</taxon>
        <taxon>Ascomycota</taxon>
        <taxon>Pezizomycotina</taxon>
        <taxon>Sordariomycetes</taxon>
        <taxon>Hypocreomycetidae</taxon>
        <taxon>Hypocreales</taxon>
        <taxon>Bionectriaceae</taxon>
        <taxon>Clonostachys</taxon>
    </lineage>
</organism>
<dbReference type="PROSITE" id="PS50048">
    <property type="entry name" value="ZN2_CY6_FUNGAL_2"/>
    <property type="match status" value="2"/>
</dbReference>
<dbReference type="InterPro" id="IPR001138">
    <property type="entry name" value="Zn2Cys6_DnaBD"/>
</dbReference>
<dbReference type="CDD" id="cd00067">
    <property type="entry name" value="GAL4"/>
    <property type="match status" value="2"/>
</dbReference>
<dbReference type="SMART" id="SM00066">
    <property type="entry name" value="GAL4"/>
    <property type="match status" value="2"/>
</dbReference>
<gene>
    <name evidence="7" type="ORF">IM811_008694</name>
</gene>
<evidence type="ECO:0000256" key="2">
    <source>
        <dbReference type="ARBA" id="ARBA00023125"/>
    </source>
</evidence>
<dbReference type="Proteomes" id="UP000616885">
    <property type="component" value="Unassembled WGS sequence"/>
</dbReference>
<dbReference type="GO" id="GO:0008270">
    <property type="term" value="F:zinc ion binding"/>
    <property type="evidence" value="ECO:0007669"/>
    <property type="project" value="InterPro"/>
</dbReference>
<feature type="region of interest" description="Disordered" evidence="5">
    <location>
        <begin position="46"/>
        <end position="144"/>
    </location>
</feature>
<evidence type="ECO:0000256" key="5">
    <source>
        <dbReference type="SAM" id="MobiDB-lite"/>
    </source>
</evidence>
<dbReference type="PROSITE" id="PS00463">
    <property type="entry name" value="ZN2_CY6_FUNGAL_1"/>
    <property type="match status" value="2"/>
</dbReference>
<evidence type="ECO:0000256" key="3">
    <source>
        <dbReference type="ARBA" id="ARBA00023163"/>
    </source>
</evidence>
<keyword evidence="2" id="KW-0238">DNA-binding</keyword>
<keyword evidence="3" id="KW-0804">Transcription</keyword>
<evidence type="ECO:0000313" key="8">
    <source>
        <dbReference type="Proteomes" id="UP000616885"/>
    </source>
</evidence>
<dbReference type="SUPFAM" id="SSF57701">
    <property type="entry name" value="Zn2/Cys6 DNA-binding domain"/>
    <property type="match status" value="2"/>
</dbReference>
<dbReference type="Pfam" id="PF00172">
    <property type="entry name" value="Zn_clus"/>
    <property type="match status" value="2"/>
</dbReference>
<sequence length="254" mass="26955">MPHMREVKTCDRCRHFKRRCDLLKPSCTRCVQAGVRCSFEANGITGGGPSSISSLSPTQTSDEVGFRADSSTPGAGNGLISPSTSTEDADFVNRAASLSVSGDPTATGPEEGEGGDEEGDGDGEGEGAVSAAAPAPAPVKPPKVVRKRKRNCLSCLRCHRLKVKCDKELPCGRCKSSGNGRECYYSYNKGPNGGKFPCPTVTPTSNTRSGGDITKSTQATWHVSHEPRGASHWRDLMTKIGALTTKESPSRRRP</sequence>
<dbReference type="GO" id="GO:0003677">
    <property type="term" value="F:DNA binding"/>
    <property type="evidence" value="ECO:0007669"/>
    <property type="project" value="UniProtKB-KW"/>
</dbReference>
<dbReference type="AlphaFoldDB" id="A0A8H7NLC4"/>
<dbReference type="InterPro" id="IPR050675">
    <property type="entry name" value="OAF3"/>
</dbReference>
<dbReference type="EMBL" id="JADCTT010000002">
    <property type="protein sequence ID" value="KAF9757750.1"/>
    <property type="molecule type" value="Genomic_DNA"/>
</dbReference>
<feature type="compositionally biased region" description="Low complexity" evidence="5">
    <location>
        <begin position="50"/>
        <end position="61"/>
    </location>
</feature>
<evidence type="ECO:0000256" key="1">
    <source>
        <dbReference type="ARBA" id="ARBA00023015"/>
    </source>
</evidence>
<dbReference type="GO" id="GO:0000981">
    <property type="term" value="F:DNA-binding transcription factor activity, RNA polymerase II-specific"/>
    <property type="evidence" value="ECO:0007669"/>
    <property type="project" value="InterPro"/>
</dbReference>
<dbReference type="PANTHER" id="PTHR31069:SF32">
    <property type="entry name" value="ARGININE METABOLISM REGULATION PROTEIN II"/>
    <property type="match status" value="1"/>
</dbReference>
<dbReference type="PANTHER" id="PTHR31069">
    <property type="entry name" value="OLEATE-ACTIVATED TRANSCRIPTION FACTOR 1-RELATED"/>
    <property type="match status" value="1"/>
</dbReference>
<protein>
    <recommendedName>
        <fullName evidence="6">Zn(2)-C6 fungal-type domain-containing protein</fullName>
    </recommendedName>
</protein>
<dbReference type="InterPro" id="IPR036864">
    <property type="entry name" value="Zn2-C6_fun-type_DNA-bd_sf"/>
</dbReference>
<feature type="compositionally biased region" description="Polar residues" evidence="5">
    <location>
        <begin position="69"/>
        <end position="86"/>
    </location>
</feature>
<evidence type="ECO:0000259" key="6">
    <source>
        <dbReference type="PROSITE" id="PS50048"/>
    </source>
</evidence>
<evidence type="ECO:0000313" key="7">
    <source>
        <dbReference type="EMBL" id="KAF9757750.1"/>
    </source>
</evidence>
<name>A0A8H7NLC4_BIOOC</name>
<reference evidence="7" key="1">
    <citation type="submission" date="2020-10" db="EMBL/GenBank/DDBJ databases">
        <title>High-Quality Genome Resource of Clonostachys rosea strain S41 by Oxford Nanopore Long-Read Sequencing.</title>
        <authorList>
            <person name="Wang H."/>
        </authorList>
    </citation>
    <scope>NUCLEOTIDE SEQUENCE</scope>
    <source>
        <strain evidence="7">S41</strain>
    </source>
</reference>
<dbReference type="Gene3D" id="4.10.240.10">
    <property type="entry name" value="Zn(2)-C6 fungal-type DNA-binding domain"/>
    <property type="match status" value="2"/>
</dbReference>
<feature type="domain" description="Zn(2)-C6 fungal-type" evidence="6">
    <location>
        <begin position="9"/>
        <end position="39"/>
    </location>
</feature>
<proteinExistence type="predicted"/>